<protein>
    <submittedName>
        <fullName evidence="3">Unannotated protein</fullName>
    </submittedName>
</protein>
<keyword evidence="2" id="KW-0808">Transferase</keyword>
<sequence>MIRPVASARTDRPILLVTSRVPPERVGALRALAERAPVEVAVFEGRNHHFTESVDDPGVPTHRVSQAEVLRLASARGRWRAVIAGTAGRIALPAAWRGARMAGTPFVLWSAMWHEPTTPAFVVARPMLRRIVRDADAVATYGAHVSAHVRALGGRRVHIAPQAVDPAVWVDPVATPRPPGSPFRITYVGRDAPGKGLEILLVAWRQTNLHEAIGAELTLLGPESASDAGLPGVRAHGPVPPDEVRAWLDGSDALCVPSERTASFLEPWGLVCNEALHRGVPVVATDAVGAAMGGLVRDGRNGRVVPASHPLELARALTALAMNPDTARALGDAGRRDVRPFTYDAWAAGMVAAVQDAEQHAT</sequence>
<dbReference type="Gene3D" id="3.40.50.2000">
    <property type="entry name" value="Glycogen Phosphorylase B"/>
    <property type="match status" value="2"/>
</dbReference>
<dbReference type="EMBL" id="CAFBMK010000509">
    <property type="protein sequence ID" value="CAB4962147.1"/>
    <property type="molecule type" value="Genomic_DNA"/>
</dbReference>
<name>A0A6J7L2G9_9ZZZZ</name>
<evidence type="ECO:0000256" key="2">
    <source>
        <dbReference type="ARBA" id="ARBA00022679"/>
    </source>
</evidence>
<gene>
    <name evidence="3" type="ORF">UFOPK3564_04133</name>
</gene>
<evidence type="ECO:0000256" key="1">
    <source>
        <dbReference type="ARBA" id="ARBA00022676"/>
    </source>
</evidence>
<dbReference type="SUPFAM" id="SSF53756">
    <property type="entry name" value="UDP-Glycosyltransferase/glycogen phosphorylase"/>
    <property type="match status" value="1"/>
</dbReference>
<keyword evidence="1" id="KW-0328">Glycosyltransferase</keyword>
<dbReference type="PANTHER" id="PTHR12526">
    <property type="entry name" value="GLYCOSYLTRANSFERASE"/>
    <property type="match status" value="1"/>
</dbReference>
<dbReference type="AlphaFoldDB" id="A0A6J7L2G9"/>
<proteinExistence type="predicted"/>
<dbReference type="Pfam" id="PF13692">
    <property type="entry name" value="Glyco_trans_1_4"/>
    <property type="match status" value="1"/>
</dbReference>
<dbReference type="GO" id="GO:0016757">
    <property type="term" value="F:glycosyltransferase activity"/>
    <property type="evidence" value="ECO:0007669"/>
    <property type="project" value="UniProtKB-KW"/>
</dbReference>
<reference evidence="3" key="1">
    <citation type="submission" date="2020-05" db="EMBL/GenBank/DDBJ databases">
        <authorList>
            <person name="Chiriac C."/>
            <person name="Salcher M."/>
            <person name="Ghai R."/>
            <person name="Kavagutti S V."/>
        </authorList>
    </citation>
    <scope>NUCLEOTIDE SEQUENCE</scope>
</reference>
<accession>A0A6J7L2G9</accession>
<dbReference type="CDD" id="cd03801">
    <property type="entry name" value="GT4_PimA-like"/>
    <property type="match status" value="1"/>
</dbReference>
<dbReference type="PANTHER" id="PTHR12526:SF510">
    <property type="entry name" value="D-INOSITOL 3-PHOSPHATE GLYCOSYLTRANSFERASE"/>
    <property type="match status" value="1"/>
</dbReference>
<evidence type="ECO:0000313" key="3">
    <source>
        <dbReference type="EMBL" id="CAB4962147.1"/>
    </source>
</evidence>
<organism evidence="3">
    <name type="scientific">freshwater metagenome</name>
    <dbReference type="NCBI Taxonomy" id="449393"/>
    <lineage>
        <taxon>unclassified sequences</taxon>
        <taxon>metagenomes</taxon>
        <taxon>ecological metagenomes</taxon>
    </lineage>
</organism>